<protein>
    <submittedName>
        <fullName evidence="1">Uncharacterized protein</fullName>
    </submittedName>
</protein>
<organism evidence="1 2">
    <name type="scientific">Lysinibacillus parviboronicapiens</name>
    <dbReference type="NCBI Taxonomy" id="436516"/>
    <lineage>
        <taxon>Bacteria</taxon>
        <taxon>Bacillati</taxon>
        <taxon>Bacillota</taxon>
        <taxon>Bacilli</taxon>
        <taxon>Bacillales</taxon>
        <taxon>Bacillaceae</taxon>
        <taxon>Lysinibacillus</taxon>
    </lineage>
</organism>
<dbReference type="Proteomes" id="UP001549363">
    <property type="component" value="Unassembled WGS sequence"/>
</dbReference>
<name>A0ABV2PHG7_9BACI</name>
<sequence>MCYLQSETFGRNGAVFSVEMEQKSPILAKIKIAESLRYKKERKLLRSLLLTTMLYKVNCT</sequence>
<proteinExistence type="predicted"/>
<comment type="caution">
    <text evidence="1">The sequence shown here is derived from an EMBL/GenBank/DDBJ whole genome shotgun (WGS) entry which is preliminary data.</text>
</comment>
<keyword evidence="2" id="KW-1185">Reference proteome</keyword>
<evidence type="ECO:0000313" key="2">
    <source>
        <dbReference type="Proteomes" id="UP001549363"/>
    </source>
</evidence>
<evidence type="ECO:0000313" key="1">
    <source>
        <dbReference type="EMBL" id="MET4560377.1"/>
    </source>
</evidence>
<gene>
    <name evidence="1" type="ORF">ABIA69_001521</name>
</gene>
<dbReference type="EMBL" id="JBEPSB010000005">
    <property type="protein sequence ID" value="MET4560377.1"/>
    <property type="molecule type" value="Genomic_DNA"/>
</dbReference>
<reference evidence="1 2" key="1">
    <citation type="submission" date="2024-06" db="EMBL/GenBank/DDBJ databases">
        <title>Sorghum-associated microbial communities from plants grown in Nebraska, USA.</title>
        <authorList>
            <person name="Schachtman D."/>
        </authorList>
    </citation>
    <scope>NUCLEOTIDE SEQUENCE [LARGE SCALE GENOMIC DNA]</scope>
    <source>
        <strain evidence="1 2">736</strain>
    </source>
</reference>
<accession>A0ABV2PHG7</accession>